<dbReference type="PANTHER" id="PTHR43540:SF10">
    <property type="entry name" value="ISOCHORISMATASE"/>
    <property type="match status" value="1"/>
</dbReference>
<sequence>MANEALLIIDYTNDFIHDNGTLTVGKTGQKLSSYIVNLAQQFYQQGKYIILPTDLHEISNKFNPEYKLFPPHNIKNTWGREFFGDLNRWYKLHENKSQVYLLSKHRYSAFAGTSLDLYLRERNINTLHLVGVCTDICILHTAISAYNLNYKIIIHENGICGTNIESHKWAINHCKNILNASIE</sequence>
<comment type="similarity">
    <text evidence="1">Belongs to the isochorismatase family.</text>
</comment>
<dbReference type="PANTHER" id="PTHR43540">
    <property type="entry name" value="PEROXYUREIDOACRYLATE/UREIDOACRYLATE AMIDOHYDROLASE-RELATED"/>
    <property type="match status" value="1"/>
</dbReference>
<reference evidence="4 5" key="1">
    <citation type="submission" date="2018-09" db="EMBL/GenBank/DDBJ databases">
        <title>Genome sequencing of strain BHWM-4.</title>
        <authorList>
            <person name="Heo J."/>
            <person name="Kim S.-J."/>
            <person name="Kwon S.-W."/>
        </authorList>
    </citation>
    <scope>NUCLEOTIDE SEQUENCE [LARGE SCALE GENOMIC DNA]</scope>
    <source>
        <strain evidence="4 5">BHWM-4</strain>
    </source>
</reference>
<dbReference type="AlphaFoldDB" id="A0A387AQ00"/>
<dbReference type="EMBL" id="CP032626">
    <property type="protein sequence ID" value="AYF92822.1"/>
    <property type="molecule type" value="Genomic_DNA"/>
</dbReference>
<gene>
    <name evidence="4" type="ORF">D7I45_04730</name>
</gene>
<evidence type="ECO:0000256" key="1">
    <source>
        <dbReference type="ARBA" id="ARBA00006336"/>
    </source>
</evidence>
<feature type="domain" description="Isochorismatase-like" evidence="3">
    <location>
        <begin position="5"/>
        <end position="176"/>
    </location>
</feature>
<dbReference type="GO" id="GO:0016787">
    <property type="term" value="F:hydrolase activity"/>
    <property type="evidence" value="ECO:0007669"/>
    <property type="project" value="UniProtKB-KW"/>
</dbReference>
<dbReference type="OrthoDB" id="9796485at2"/>
<protein>
    <submittedName>
        <fullName evidence="4">Cysteine hydrolase</fullName>
    </submittedName>
</protein>
<dbReference type="CDD" id="cd00431">
    <property type="entry name" value="cysteine_hydrolases"/>
    <property type="match status" value="1"/>
</dbReference>
<dbReference type="RefSeq" id="WP_120784587.1">
    <property type="nucleotide sequence ID" value="NZ_CP032626.1"/>
</dbReference>
<dbReference type="InterPro" id="IPR000868">
    <property type="entry name" value="Isochorismatase-like_dom"/>
</dbReference>
<organism evidence="4 5">
    <name type="scientific">Apilactobacillus bombintestini</name>
    <dbReference type="NCBI Taxonomy" id="2419772"/>
    <lineage>
        <taxon>Bacteria</taxon>
        <taxon>Bacillati</taxon>
        <taxon>Bacillota</taxon>
        <taxon>Bacilli</taxon>
        <taxon>Lactobacillales</taxon>
        <taxon>Lactobacillaceae</taxon>
        <taxon>Apilactobacillus</taxon>
    </lineage>
</organism>
<dbReference type="Proteomes" id="UP000272003">
    <property type="component" value="Chromosome"/>
</dbReference>
<evidence type="ECO:0000256" key="2">
    <source>
        <dbReference type="ARBA" id="ARBA00022801"/>
    </source>
</evidence>
<dbReference type="Gene3D" id="3.40.50.850">
    <property type="entry name" value="Isochorismatase-like"/>
    <property type="match status" value="1"/>
</dbReference>
<keyword evidence="5" id="KW-1185">Reference proteome</keyword>
<dbReference type="Pfam" id="PF00857">
    <property type="entry name" value="Isochorismatase"/>
    <property type="match status" value="1"/>
</dbReference>
<dbReference type="InterPro" id="IPR036380">
    <property type="entry name" value="Isochorismatase-like_sf"/>
</dbReference>
<name>A0A387AQ00_9LACO</name>
<dbReference type="KEGG" id="abom:D7I45_04730"/>
<dbReference type="InterPro" id="IPR050272">
    <property type="entry name" value="Isochorismatase-like_hydrls"/>
</dbReference>
<keyword evidence="2 4" id="KW-0378">Hydrolase</keyword>
<proteinExistence type="inferred from homology"/>
<evidence type="ECO:0000259" key="3">
    <source>
        <dbReference type="Pfam" id="PF00857"/>
    </source>
</evidence>
<dbReference type="SUPFAM" id="SSF52499">
    <property type="entry name" value="Isochorismatase-like hydrolases"/>
    <property type="match status" value="1"/>
</dbReference>
<evidence type="ECO:0000313" key="5">
    <source>
        <dbReference type="Proteomes" id="UP000272003"/>
    </source>
</evidence>
<evidence type="ECO:0000313" key="4">
    <source>
        <dbReference type="EMBL" id="AYF92822.1"/>
    </source>
</evidence>
<accession>A0A387AQ00</accession>